<dbReference type="InterPro" id="IPR000337">
    <property type="entry name" value="GPCR_3"/>
</dbReference>
<feature type="transmembrane region" description="Helical" evidence="11">
    <location>
        <begin position="938"/>
        <end position="958"/>
    </location>
</feature>
<organism evidence="13 14">
    <name type="scientific">Mesorhabditis belari</name>
    <dbReference type="NCBI Taxonomy" id="2138241"/>
    <lineage>
        <taxon>Eukaryota</taxon>
        <taxon>Metazoa</taxon>
        <taxon>Ecdysozoa</taxon>
        <taxon>Nematoda</taxon>
        <taxon>Chromadorea</taxon>
        <taxon>Rhabditida</taxon>
        <taxon>Rhabditina</taxon>
        <taxon>Rhabditomorpha</taxon>
        <taxon>Rhabditoidea</taxon>
        <taxon>Rhabditidae</taxon>
        <taxon>Mesorhabditinae</taxon>
        <taxon>Mesorhabditis</taxon>
    </lineage>
</organism>
<keyword evidence="4 11" id="KW-1133">Transmembrane helix</keyword>
<evidence type="ECO:0000256" key="11">
    <source>
        <dbReference type="SAM" id="Phobius"/>
    </source>
</evidence>
<dbReference type="Proteomes" id="UP000887575">
    <property type="component" value="Unassembled WGS sequence"/>
</dbReference>
<reference evidence="14" key="1">
    <citation type="submission" date="2024-02" db="UniProtKB">
        <authorList>
            <consortium name="WormBaseParasite"/>
        </authorList>
    </citation>
    <scope>IDENTIFICATION</scope>
</reference>
<keyword evidence="9" id="KW-0807">Transducer</keyword>
<keyword evidence="7" id="KW-0675">Receptor</keyword>
<evidence type="ECO:0000256" key="6">
    <source>
        <dbReference type="ARBA" id="ARBA00023136"/>
    </source>
</evidence>
<feature type="transmembrane region" description="Helical" evidence="11">
    <location>
        <begin position="830"/>
        <end position="856"/>
    </location>
</feature>
<keyword evidence="2" id="KW-1003">Cell membrane</keyword>
<feature type="transmembrane region" description="Helical" evidence="11">
    <location>
        <begin position="978"/>
        <end position="997"/>
    </location>
</feature>
<dbReference type="InterPro" id="IPR017978">
    <property type="entry name" value="GPCR_3_C"/>
</dbReference>
<dbReference type="PANTHER" id="PTHR24060">
    <property type="entry name" value="METABOTROPIC GLUTAMATE RECEPTOR"/>
    <property type="match status" value="1"/>
</dbReference>
<accession>A0AAF3F1J3</accession>
<proteinExistence type="predicted"/>
<feature type="region of interest" description="Disordered" evidence="10">
    <location>
        <begin position="95"/>
        <end position="122"/>
    </location>
</feature>
<feature type="domain" description="G-protein coupled receptors family 3 profile" evidence="12">
    <location>
        <begin position="785"/>
        <end position="1048"/>
    </location>
</feature>
<evidence type="ECO:0000256" key="8">
    <source>
        <dbReference type="ARBA" id="ARBA00023180"/>
    </source>
</evidence>
<evidence type="ECO:0000259" key="12">
    <source>
        <dbReference type="PROSITE" id="PS50259"/>
    </source>
</evidence>
<dbReference type="GO" id="GO:0004930">
    <property type="term" value="F:G protein-coupled receptor activity"/>
    <property type="evidence" value="ECO:0007669"/>
    <property type="project" value="UniProtKB-KW"/>
</dbReference>
<dbReference type="Pfam" id="PF01094">
    <property type="entry name" value="ANF_receptor"/>
    <property type="match status" value="1"/>
</dbReference>
<name>A0AAF3F1J3_9BILA</name>
<dbReference type="Pfam" id="PF00003">
    <property type="entry name" value="7tm_3"/>
    <property type="match status" value="1"/>
</dbReference>
<evidence type="ECO:0000256" key="4">
    <source>
        <dbReference type="ARBA" id="ARBA00022989"/>
    </source>
</evidence>
<feature type="compositionally biased region" description="Polar residues" evidence="10">
    <location>
        <begin position="100"/>
        <end position="122"/>
    </location>
</feature>
<keyword evidence="8" id="KW-0325">Glycoprotein</keyword>
<evidence type="ECO:0000256" key="9">
    <source>
        <dbReference type="ARBA" id="ARBA00023224"/>
    </source>
</evidence>
<dbReference type="WBParaSite" id="MBELARI_LOCUS20395">
    <property type="protein sequence ID" value="MBELARI_LOCUS20395"/>
    <property type="gene ID" value="MBELARI_LOCUS20395"/>
</dbReference>
<protein>
    <recommendedName>
        <fullName evidence="12">G-protein coupled receptors family 3 profile domain-containing protein</fullName>
    </recommendedName>
</protein>
<keyword evidence="5" id="KW-0297">G-protein coupled receptor</keyword>
<dbReference type="InterPro" id="IPR050726">
    <property type="entry name" value="mGluR"/>
</dbReference>
<feature type="transmembrane region" description="Helical" evidence="11">
    <location>
        <begin position="788"/>
        <end position="809"/>
    </location>
</feature>
<sequence length="1087" mass="123150">MQFDDEIVDLAVPVDVEALEDAVKTCMETRRIIDLFERHKVQNRSRKLNKTDIDAIHNGKTYADFMLEVATFEGTNDMTQMRPIAKGNLSRLLKGRDSRSVTPKQTSTRPCVMPSNTEKLAPDNKQQQCPFCKSTRFRVIDPGRSDGRRILECARLSCLASLDFTDLPEGTMIGETLQKGGNGWYLRDPRCSFYPNESSQADYPFGLDESKCIGTAIVYQCKSRCSKGLQSKKERDSANVAAADRLEFQLAGLYTIHSGQNCAHLQADHVILSEAAQYAVDYANSYILNDLNLHINHLMADTCDDRSTTLQETVYMTRNGLGFCKGNLTRDELSNTLLAAVGSFNCDLAENINYLLQAFCIPVISSLCTASQLDNKESFPFFARTASDDMYRAQVMYDVLMSQEWYHIAVITDVSTTGQSLWSQFYNMLYYCTMPVVTNLLFRSPCIERTFEIDCNNSQKFLFHTNELKSFLAKRQVSVYMLFAEDSCINKILLYIQGAGYIRGDLQFVLPSMALNNSLDILEYAYAVDTYGEPVDSFIEQLKATTIQETENQFLIELIMIDNVCCWSSDFYEQTDCPFSVACTGNETIRNLPTFGMSQARKVMDSVMWLARAVHGLYSEFCIGSIGYCKTFVGNFTGEAFFAKMLNTNFTSFNSSEIFQVLNGSGLPVYNVWQRQDATWVTVLKRYNPLFGPDPSDENMEPIDIPIFDRIHTEAADCQRTCDKQVLNFQGQSCCWTCQSCAEYFYINQTLMECIPCPENQIPDENLAKCVSVEKSELFLEPTSEMNVIIVLNAIGILLTLPAIVLLFYRRKTPMVRAATPDLAYQQIGFISLLFITSALMIPSTSGIVCGCVWGFSALLLTATHSVSLSKALRISRAEFFVRFISRGAKSPQKASIFLHLIMIFIQLFIVILWILLRPPRIVWERRTQFPKCTSNNESQTIVLLLNPAVLLLITLYFQKQAMGNQYMYQVKQARIGLAGTLCFLVNYLVLMALILIDQSTEQVRTIVLMCIPMITGYIAWVTNLLPTTWEVLTKSKKNHQEYVTRQRSRQFQQGNIMYYVESVIFNRPKGHTIATIDSAVNSVIEK</sequence>
<comment type="subcellular location">
    <subcellularLocation>
        <location evidence="1">Cell membrane</location>
        <topology evidence="1">Multi-pass membrane protein</topology>
    </subcellularLocation>
</comment>
<dbReference type="AlphaFoldDB" id="A0AAF3F1J3"/>
<dbReference type="PRINTS" id="PR00248">
    <property type="entry name" value="GPCRMGR"/>
</dbReference>
<feature type="transmembrane region" description="Helical" evidence="11">
    <location>
        <begin position="897"/>
        <end position="917"/>
    </location>
</feature>
<evidence type="ECO:0000256" key="2">
    <source>
        <dbReference type="ARBA" id="ARBA00022475"/>
    </source>
</evidence>
<keyword evidence="13" id="KW-1185">Reference proteome</keyword>
<dbReference type="InterPro" id="IPR028082">
    <property type="entry name" value="Peripla_BP_I"/>
</dbReference>
<evidence type="ECO:0000256" key="7">
    <source>
        <dbReference type="ARBA" id="ARBA00023170"/>
    </source>
</evidence>
<dbReference type="PROSITE" id="PS50259">
    <property type="entry name" value="G_PROTEIN_RECEP_F3_4"/>
    <property type="match status" value="1"/>
</dbReference>
<evidence type="ECO:0000256" key="5">
    <source>
        <dbReference type="ARBA" id="ARBA00023040"/>
    </source>
</evidence>
<evidence type="ECO:0000256" key="3">
    <source>
        <dbReference type="ARBA" id="ARBA00022692"/>
    </source>
</evidence>
<evidence type="ECO:0000313" key="13">
    <source>
        <dbReference type="Proteomes" id="UP000887575"/>
    </source>
</evidence>
<evidence type="ECO:0000256" key="1">
    <source>
        <dbReference type="ARBA" id="ARBA00004651"/>
    </source>
</evidence>
<evidence type="ECO:0000313" key="14">
    <source>
        <dbReference type="WBParaSite" id="MBELARI_LOCUS20395"/>
    </source>
</evidence>
<dbReference type="SUPFAM" id="SSF53822">
    <property type="entry name" value="Periplasmic binding protein-like I"/>
    <property type="match status" value="1"/>
</dbReference>
<keyword evidence="3 11" id="KW-0812">Transmembrane</keyword>
<evidence type="ECO:0000256" key="10">
    <source>
        <dbReference type="SAM" id="MobiDB-lite"/>
    </source>
</evidence>
<dbReference type="GO" id="GO:0005886">
    <property type="term" value="C:plasma membrane"/>
    <property type="evidence" value="ECO:0007669"/>
    <property type="project" value="UniProtKB-SubCell"/>
</dbReference>
<feature type="transmembrane region" description="Helical" evidence="11">
    <location>
        <begin position="1004"/>
        <end position="1023"/>
    </location>
</feature>
<dbReference type="Gene3D" id="3.40.50.2300">
    <property type="match status" value="2"/>
</dbReference>
<dbReference type="Gene3D" id="2.10.50.30">
    <property type="entry name" value="GPCR, family 3, nine cysteines domain"/>
    <property type="match status" value="1"/>
</dbReference>
<dbReference type="InterPro" id="IPR001828">
    <property type="entry name" value="ANF_lig-bd_rcpt"/>
</dbReference>
<dbReference type="InterPro" id="IPR038550">
    <property type="entry name" value="GPCR_3_9-Cys_sf"/>
</dbReference>
<keyword evidence="6 11" id="KW-0472">Membrane</keyword>